<evidence type="ECO:0000313" key="2">
    <source>
        <dbReference type="EMBL" id="NKI32142.1"/>
    </source>
</evidence>
<dbReference type="PANTHER" id="PTHR38454:SF1">
    <property type="entry name" value="INTEGRAL MEMBRANE PROTEIN"/>
    <property type="match status" value="1"/>
</dbReference>
<feature type="transmembrane region" description="Helical" evidence="1">
    <location>
        <begin position="99"/>
        <end position="116"/>
    </location>
</feature>
<feature type="transmembrane region" description="Helical" evidence="1">
    <location>
        <begin position="192"/>
        <end position="209"/>
    </location>
</feature>
<organism evidence="2 3">
    <name type="scientific">Croceivirga thetidis</name>
    <dbReference type="NCBI Taxonomy" id="2721623"/>
    <lineage>
        <taxon>Bacteria</taxon>
        <taxon>Pseudomonadati</taxon>
        <taxon>Bacteroidota</taxon>
        <taxon>Flavobacteriia</taxon>
        <taxon>Flavobacteriales</taxon>
        <taxon>Flavobacteriaceae</taxon>
        <taxon>Croceivirga</taxon>
    </lineage>
</organism>
<feature type="transmembrane region" description="Helical" evidence="1">
    <location>
        <begin position="442"/>
        <end position="460"/>
    </location>
</feature>
<feature type="transmembrane region" description="Helical" evidence="1">
    <location>
        <begin position="370"/>
        <end position="390"/>
    </location>
</feature>
<dbReference type="Proteomes" id="UP000718451">
    <property type="component" value="Unassembled WGS sequence"/>
</dbReference>
<dbReference type="RefSeq" id="WP_168552363.1">
    <property type="nucleotide sequence ID" value="NZ_JAAWWL010000002.1"/>
</dbReference>
<feature type="transmembrane region" description="Helical" evidence="1">
    <location>
        <begin position="148"/>
        <end position="165"/>
    </location>
</feature>
<keyword evidence="3" id="KW-1185">Reference proteome</keyword>
<dbReference type="EMBL" id="JAAWWL010000002">
    <property type="protein sequence ID" value="NKI32142.1"/>
    <property type="molecule type" value="Genomic_DNA"/>
</dbReference>
<evidence type="ECO:0000313" key="3">
    <source>
        <dbReference type="Proteomes" id="UP000718451"/>
    </source>
</evidence>
<name>A0ABX1GTU3_9FLAO</name>
<keyword evidence="1" id="KW-1133">Transmembrane helix</keyword>
<feature type="transmembrane region" description="Helical" evidence="1">
    <location>
        <begin position="522"/>
        <end position="544"/>
    </location>
</feature>
<feature type="transmembrane region" description="Helical" evidence="1">
    <location>
        <begin position="344"/>
        <end position="363"/>
    </location>
</feature>
<protein>
    <submittedName>
        <fullName evidence="2">YfhO family protein</fullName>
    </submittedName>
</protein>
<dbReference type="InterPro" id="IPR018580">
    <property type="entry name" value="Uncharacterised_YfhO"/>
</dbReference>
<feature type="transmembrane region" description="Helical" evidence="1">
    <location>
        <begin position="123"/>
        <end position="142"/>
    </location>
</feature>
<feature type="transmembrane region" description="Helical" evidence="1">
    <location>
        <begin position="497"/>
        <end position="515"/>
    </location>
</feature>
<reference evidence="2 3" key="1">
    <citation type="submission" date="2020-04" db="EMBL/GenBank/DDBJ databases">
        <authorList>
            <person name="Yoon J."/>
        </authorList>
    </citation>
    <scope>NUCLEOTIDE SEQUENCE [LARGE SCALE GENOMIC DNA]</scope>
    <source>
        <strain evidence="2 3">DJ-13</strain>
    </source>
</reference>
<feature type="transmembrane region" description="Helical" evidence="1">
    <location>
        <begin position="410"/>
        <end position="430"/>
    </location>
</feature>
<gene>
    <name evidence="2" type="ORF">HCU67_09335</name>
</gene>
<evidence type="ECO:0000256" key="1">
    <source>
        <dbReference type="SAM" id="Phobius"/>
    </source>
</evidence>
<accession>A0ABX1GTU3</accession>
<feature type="transmembrane region" description="Helical" evidence="1">
    <location>
        <begin position="170"/>
        <end position="186"/>
    </location>
</feature>
<keyword evidence="1" id="KW-0472">Membrane</keyword>
<feature type="transmembrane region" description="Helical" evidence="1">
    <location>
        <begin position="221"/>
        <end position="243"/>
    </location>
</feature>
<dbReference type="Pfam" id="PF09586">
    <property type="entry name" value="YfhO"/>
    <property type="match status" value="1"/>
</dbReference>
<comment type="caution">
    <text evidence="2">The sequence shown here is derived from an EMBL/GenBank/DDBJ whole genome shotgun (WGS) entry which is preliminary data.</text>
</comment>
<feature type="transmembrane region" description="Helical" evidence="1">
    <location>
        <begin position="12"/>
        <end position="30"/>
    </location>
</feature>
<keyword evidence="1" id="KW-0812">Transmembrane</keyword>
<proteinExistence type="predicted"/>
<sequence length="811" mass="91087">MKFVSKEILRNLGVVVFFIIASLIYFHPVLQGKAIYQSDIAQYKGMAKERDEFKKTTGVESYWTNSAFGGMPTYQLGANYPHDYIKKLDRLIRFLPRPADYLFLYFIGFYILMLCLKVDWRVAVLGSLAFGLSTYLIVILGIGHNAKAHALGYIPMVIGGIILTLRKKYVLGFLLTTLAMALEISANHYQMTYYFILLVLVLGLVYLIYAIREKKFKEFSIAVGLSILAVILGIATNATGLMATKEYADWSTRGKSELTINPDGTEKVDVEGLDKEYITRYSYGISESLNLYVPRLFGGSGGENLGQDSESYEFLRSQGVPPSQARDFSENLPLYWGQQPFVGAPAYLGAIVVFLFILGLFIVKTKHKWWLVSGVILSLFLSWGKNFPALTNFLIDYFPLYNKFRAVSSAQVILELCVPVLAMLGLWKFLRKSTEKEEKLKALKWSGGIAIGLGLLLLLLKSTFTFEGLNDGYYAQNFGELMNAIVEDRKAVYTSDTLRTLVYVLLAICLLWLYAQKKLKKNLALTLLGVLMIADLVGVGRRYVDSDDFVRSRQVEQPFQALTLDQQILQDESVFRVFDPSEGLNGARLSYFHKSIGGYHAAKPGKLLDLFEFHLYSNNIDVLNMLNVKYIVQQDEETGQSFPAFNEDANGPGWFIENLIAVDNSDIEIKALDSLNTKRSAVFNSSIQSLKPSNFKVDSTATVNVVDFRPNYVVYETNNPNPGFVVFSEMHYPHGWTASIDDETNVPHYRVNYALRGIAVPAGKHKIVFEFEPEVVKTGSTIALASNILLGLLLLGGVFWSFKKSNGKPEE</sequence>
<feature type="transmembrane region" description="Helical" evidence="1">
    <location>
        <begin position="782"/>
        <end position="802"/>
    </location>
</feature>
<dbReference type="PANTHER" id="PTHR38454">
    <property type="entry name" value="INTEGRAL MEMBRANE PROTEIN-RELATED"/>
    <property type="match status" value="1"/>
</dbReference>